<gene>
    <name evidence="2" type="ORF">RIMI_LOCUS13830771</name>
</gene>
<dbReference type="PANTHER" id="PTHR24274:SF1">
    <property type="entry name" value="CILIA- AND FLAGELLA-ASSOCIATED PROTEIN 161"/>
    <property type="match status" value="1"/>
</dbReference>
<accession>A0ABN9LX67</accession>
<evidence type="ECO:0008006" key="4">
    <source>
        <dbReference type="Google" id="ProtNLM"/>
    </source>
</evidence>
<feature type="region of interest" description="Disordered" evidence="1">
    <location>
        <begin position="329"/>
        <end position="352"/>
    </location>
</feature>
<keyword evidence="3" id="KW-1185">Reference proteome</keyword>
<evidence type="ECO:0000313" key="2">
    <source>
        <dbReference type="EMBL" id="CAJ0952309.1"/>
    </source>
</evidence>
<feature type="compositionally biased region" description="Low complexity" evidence="1">
    <location>
        <begin position="462"/>
        <end position="479"/>
    </location>
</feature>
<organism evidence="2 3">
    <name type="scientific">Ranitomeya imitator</name>
    <name type="common">mimic poison frog</name>
    <dbReference type="NCBI Taxonomy" id="111125"/>
    <lineage>
        <taxon>Eukaryota</taxon>
        <taxon>Metazoa</taxon>
        <taxon>Chordata</taxon>
        <taxon>Craniata</taxon>
        <taxon>Vertebrata</taxon>
        <taxon>Euteleostomi</taxon>
        <taxon>Amphibia</taxon>
        <taxon>Batrachia</taxon>
        <taxon>Anura</taxon>
        <taxon>Neobatrachia</taxon>
        <taxon>Hyloidea</taxon>
        <taxon>Dendrobatidae</taxon>
        <taxon>Dendrobatinae</taxon>
        <taxon>Ranitomeya</taxon>
    </lineage>
</organism>
<feature type="region of interest" description="Disordered" evidence="1">
    <location>
        <begin position="437"/>
        <end position="479"/>
    </location>
</feature>
<dbReference type="PANTHER" id="PTHR24274">
    <property type="entry name" value="CILIA- AND FLAGELLA-ASSOCIATED PROTEIN 161"/>
    <property type="match status" value="1"/>
</dbReference>
<evidence type="ECO:0000313" key="3">
    <source>
        <dbReference type="Proteomes" id="UP001176940"/>
    </source>
</evidence>
<dbReference type="EMBL" id="CAUEEQ010034758">
    <property type="protein sequence ID" value="CAJ0952309.1"/>
    <property type="molecule type" value="Genomic_DNA"/>
</dbReference>
<protein>
    <recommendedName>
        <fullName evidence="4">Cilia- and flagella-associated protein 161</fullName>
    </recommendedName>
</protein>
<sequence length="479" mass="52140">MTENDDKEHIKDIVPVYQIKGISKLFKLCLPKVQCFCDSLTSPPSERQTTGARATISMSVRTFNPSVRVGNWNEDVSLDEDLLKDFLEKREKGELLIQKSSNLKKNLLKKAELSVSNDGLLHFGDVVMLLNPENSEQSLSNPSPVHGNYTLTVNPEESAIHVRSQLTAPCGVSASGNVKPCGRNAFIITSVDGSEPGEPLCYGQNFALRTAEEFMGHLYLTSDRKSFVKSSKKSYLQDVSLTDQHSYETCWQVVYLDPQLRLEHEGLPAPANNKVLIVHSKTNQCLAVLRKYTLWTLFGKECEITAHTRLNGHRVEENENHWIIVTGNPSDDTSTMFDRPKPPSEEPLPDSSAMTCVQSEQTDLPSEIHHSGGRCCTLPVSAHSPGTGRSEVTLLCVSMVTDCGRLSSSCKSPRAPCYLCLLSSSVHLGLQMPASGAACGQPAPNAGPEWAPLSRQGPDTCPGTPGADAGPDSGGPNTH</sequence>
<comment type="caution">
    <text evidence="2">The sequence shown here is derived from an EMBL/GenBank/DDBJ whole genome shotgun (WGS) entry which is preliminary data.</text>
</comment>
<dbReference type="Proteomes" id="UP001176940">
    <property type="component" value="Unassembled WGS sequence"/>
</dbReference>
<proteinExistence type="predicted"/>
<reference evidence="2" key="1">
    <citation type="submission" date="2023-07" db="EMBL/GenBank/DDBJ databases">
        <authorList>
            <person name="Stuckert A."/>
        </authorList>
    </citation>
    <scope>NUCLEOTIDE SEQUENCE</scope>
</reference>
<name>A0ABN9LX67_9NEOB</name>
<dbReference type="InterPro" id="IPR055325">
    <property type="entry name" value="CF161"/>
</dbReference>
<evidence type="ECO:0000256" key="1">
    <source>
        <dbReference type="SAM" id="MobiDB-lite"/>
    </source>
</evidence>
<dbReference type="Pfam" id="PF24569">
    <property type="entry name" value="CFAP161"/>
    <property type="match status" value="1"/>
</dbReference>